<protein>
    <submittedName>
        <fullName evidence="1">Major fimbrial subunit protein (FimA)</fullName>
    </submittedName>
</protein>
<dbReference type="OrthoDB" id="799543at2"/>
<dbReference type="GO" id="GO:0009418">
    <property type="term" value="C:pilus shaft"/>
    <property type="evidence" value="ECO:0007669"/>
    <property type="project" value="InterPro"/>
</dbReference>
<dbReference type="PROSITE" id="PS51257">
    <property type="entry name" value="PROKAR_LIPOPROTEIN"/>
    <property type="match status" value="1"/>
</dbReference>
<dbReference type="InterPro" id="IPR047786">
    <property type="entry name" value="Mfa1_fim"/>
</dbReference>
<proteinExistence type="predicted"/>
<sequence length="491" mass="52686">MKIRQFIALALIGSALVACNKPDGGEDPDVAGPEGKMAELKISFTLPDIIQTYAGETDPNATAAEVAVDRIDVFVYDDGDGFGLTHASFGVGAGASNFSSLGPGTPNAYQSNSTIDVRTGRKQIYVGINLPTAIADRLKEGHYVNEVFSSDEFVNALNGNVAFFNSDIDDDGTGESKHIYTITEAGPNTISIDVERLVAKIIVRQQAGLLSTPVSGGNITSLDFSIGQRNSVAHILPLIHDAGDAPADPNYSNGSAVGAFALQTVASILANPTFRSDPGDPLTSIYTYQPVNTTAVTVNAANKVYAPENTVEPNAQYRDATYVSVRAKFEPIEWDNDIVADPPAANGTFYAVFTGNNDEDGIGQRYFTTQAAADAFLIDPDNANIVGNQVHTYDQGYCYYRIYLNPNDNYHILRNTIYDATITTINVIGTENPDDLPGSEFTPTYPGGNVPVVNPAVQENDDIVSVVRSPLTTTVNMVVWTTDDDTEFELY</sequence>
<evidence type="ECO:0000313" key="1">
    <source>
        <dbReference type="EMBL" id="SFI46253.1"/>
    </source>
</evidence>
<gene>
    <name evidence="1" type="ORF">SAMN05444682_10454</name>
</gene>
<organism evidence="1 2">
    <name type="scientific">Parapedobacter indicus</name>
    <dbReference type="NCBI Taxonomy" id="1477437"/>
    <lineage>
        <taxon>Bacteria</taxon>
        <taxon>Pseudomonadati</taxon>
        <taxon>Bacteroidota</taxon>
        <taxon>Sphingobacteriia</taxon>
        <taxon>Sphingobacteriales</taxon>
        <taxon>Sphingobacteriaceae</taxon>
        <taxon>Parapedobacter</taxon>
    </lineage>
</organism>
<accession>A0A1I3IEQ7</accession>
<dbReference type="EMBL" id="FOQO01000004">
    <property type="protein sequence ID" value="SFI46253.1"/>
    <property type="molecule type" value="Genomic_DNA"/>
</dbReference>
<dbReference type="STRING" id="1477437.SAMN05444682_10454"/>
<dbReference type="Proteomes" id="UP000198670">
    <property type="component" value="Unassembled WGS sequence"/>
</dbReference>
<keyword evidence="2" id="KW-1185">Reference proteome</keyword>
<dbReference type="AlphaFoldDB" id="A0A1I3IEQ7"/>
<dbReference type="RefSeq" id="WP_090626331.1">
    <property type="nucleotide sequence ID" value="NZ_FOQO01000004.1"/>
</dbReference>
<dbReference type="Gene3D" id="2.60.40.3690">
    <property type="match status" value="1"/>
</dbReference>
<dbReference type="NCBIfam" id="NF038041">
    <property type="entry name" value="fim_Mfa1_fam"/>
    <property type="match status" value="1"/>
</dbReference>
<name>A0A1I3IEQ7_9SPHI</name>
<reference evidence="1 2" key="1">
    <citation type="submission" date="2016-10" db="EMBL/GenBank/DDBJ databases">
        <authorList>
            <person name="de Groot N.N."/>
        </authorList>
    </citation>
    <scope>NUCLEOTIDE SEQUENCE [LARGE SCALE GENOMIC DNA]</scope>
    <source>
        <strain evidence="1 2">RK1</strain>
    </source>
</reference>
<evidence type="ECO:0000313" key="2">
    <source>
        <dbReference type="Proteomes" id="UP000198670"/>
    </source>
</evidence>